<reference evidence="2 3" key="1">
    <citation type="submission" date="2018-02" db="EMBL/GenBank/DDBJ databases">
        <title>Acinetobacter baumanii whole genome sequence.</title>
        <authorList>
            <person name="Qasim Z.J."/>
        </authorList>
    </citation>
    <scope>NUCLEOTIDE SEQUENCE [LARGE SCALE GENOMIC DNA]</scope>
    <source>
        <strain evidence="2 3">ZQ8</strain>
    </source>
</reference>
<dbReference type="EMBL" id="PHJU02000027">
    <property type="protein sequence ID" value="PQL82442.1"/>
    <property type="molecule type" value="Genomic_DNA"/>
</dbReference>
<organism evidence="2 3">
    <name type="scientific">Acinetobacter baumannii</name>
    <dbReference type="NCBI Taxonomy" id="470"/>
    <lineage>
        <taxon>Bacteria</taxon>
        <taxon>Pseudomonadati</taxon>
        <taxon>Pseudomonadota</taxon>
        <taxon>Gammaproteobacteria</taxon>
        <taxon>Moraxellales</taxon>
        <taxon>Moraxellaceae</taxon>
        <taxon>Acinetobacter</taxon>
        <taxon>Acinetobacter calcoaceticus/baumannii complex</taxon>
    </lineage>
</organism>
<sequence>MTTDIHTWRSLICQDLIKAGLTNSKDIVAEASNIEVYVFGETKTAEAKPEIKNAEVKTSDPAKTQKAKTEKVEEVKETKTETAPVEEPKAEVVEGTVQSAITEKEVKDACLAVAKIDRSALLEILGDVGASTVATIPANKYADVIAACEKALA</sequence>
<dbReference type="AlphaFoldDB" id="A0AA45B7F9"/>
<feature type="region of interest" description="Disordered" evidence="1">
    <location>
        <begin position="50"/>
        <end position="91"/>
    </location>
</feature>
<evidence type="ECO:0000313" key="3">
    <source>
        <dbReference type="Proteomes" id="UP000233757"/>
    </source>
</evidence>
<accession>A0AA45B7F9</accession>
<feature type="compositionally biased region" description="Basic and acidic residues" evidence="1">
    <location>
        <begin position="67"/>
        <end position="91"/>
    </location>
</feature>
<name>A0AA45B7F9_ACIBA</name>
<feature type="compositionally biased region" description="Basic and acidic residues" evidence="1">
    <location>
        <begin position="50"/>
        <end position="60"/>
    </location>
</feature>
<dbReference type="RefSeq" id="WP_000205562.1">
    <property type="nucleotide sequence ID" value="NZ_PHJU02000027.1"/>
</dbReference>
<evidence type="ECO:0000256" key="1">
    <source>
        <dbReference type="SAM" id="MobiDB-lite"/>
    </source>
</evidence>
<evidence type="ECO:0000313" key="2">
    <source>
        <dbReference type="EMBL" id="PQL82442.1"/>
    </source>
</evidence>
<dbReference type="Proteomes" id="UP000233757">
    <property type="component" value="Unassembled WGS sequence"/>
</dbReference>
<comment type="caution">
    <text evidence="2">The sequence shown here is derived from an EMBL/GenBank/DDBJ whole genome shotgun (WGS) entry which is preliminary data.</text>
</comment>
<protein>
    <submittedName>
        <fullName evidence="2">Uncharacterized protein</fullName>
    </submittedName>
</protein>
<proteinExistence type="predicted"/>
<gene>
    <name evidence="2" type="ORF">CV954_012770</name>
</gene>